<accession>A0A0A5G937</accession>
<feature type="transmembrane region" description="Helical" evidence="1">
    <location>
        <begin position="13"/>
        <end position="36"/>
    </location>
</feature>
<evidence type="ECO:0000313" key="3">
    <source>
        <dbReference type="Proteomes" id="UP000030403"/>
    </source>
</evidence>
<name>A0A0A5G937_9BACI</name>
<keyword evidence="1" id="KW-0472">Membrane</keyword>
<keyword evidence="1" id="KW-0812">Transmembrane</keyword>
<gene>
    <name evidence="2" type="ORF">N783_04925</name>
</gene>
<evidence type="ECO:0000313" key="2">
    <source>
        <dbReference type="EMBL" id="KGX89671.1"/>
    </source>
</evidence>
<comment type="caution">
    <text evidence="2">The sequence shown here is derived from an EMBL/GenBank/DDBJ whole genome shotgun (WGS) entry which is preliminary data.</text>
</comment>
<keyword evidence="1" id="KW-1133">Transmembrane helix</keyword>
<keyword evidence="3" id="KW-1185">Reference proteome</keyword>
<feature type="transmembrane region" description="Helical" evidence="1">
    <location>
        <begin position="48"/>
        <end position="67"/>
    </location>
</feature>
<dbReference type="OrthoDB" id="2943819at2"/>
<organism evidence="2 3">
    <name type="scientific">Pontibacillus marinus BH030004 = DSM 16465</name>
    <dbReference type="NCBI Taxonomy" id="1385511"/>
    <lineage>
        <taxon>Bacteria</taxon>
        <taxon>Bacillati</taxon>
        <taxon>Bacillota</taxon>
        <taxon>Bacilli</taxon>
        <taxon>Bacillales</taxon>
        <taxon>Bacillaceae</taxon>
        <taxon>Pontibacillus</taxon>
    </lineage>
</organism>
<protein>
    <submittedName>
        <fullName evidence="2">Uncharacterized protein</fullName>
    </submittedName>
</protein>
<dbReference type="Proteomes" id="UP000030403">
    <property type="component" value="Unassembled WGS sequence"/>
</dbReference>
<dbReference type="RefSeq" id="WP_051255049.1">
    <property type="nucleotide sequence ID" value="NZ_AULJ01000031.1"/>
</dbReference>
<dbReference type="eggNOG" id="ENOG5030CHT">
    <property type="taxonomic scope" value="Bacteria"/>
</dbReference>
<dbReference type="AlphaFoldDB" id="A0A0A5G937"/>
<proteinExistence type="predicted"/>
<reference evidence="2 3" key="1">
    <citation type="submission" date="2013-08" db="EMBL/GenBank/DDBJ databases">
        <authorList>
            <person name="Huang J."/>
            <person name="Wang G."/>
        </authorList>
    </citation>
    <scope>NUCLEOTIDE SEQUENCE [LARGE SCALE GENOMIC DNA]</scope>
    <source>
        <strain evidence="2 3">BH030004</strain>
    </source>
</reference>
<dbReference type="EMBL" id="AVPF01000013">
    <property type="protein sequence ID" value="KGX89671.1"/>
    <property type="molecule type" value="Genomic_DNA"/>
</dbReference>
<evidence type="ECO:0000256" key="1">
    <source>
        <dbReference type="SAM" id="Phobius"/>
    </source>
</evidence>
<sequence length="70" mass="7799">MLQQDNVVSMWRWMLYLVLLAIPLVNIITLFVLAFGSQNQTVRNYGRASLILGAIAIVIGFLVAMTGTQM</sequence>
<dbReference type="STRING" id="1385511.GCA_000425225_02475"/>